<dbReference type="AlphaFoldDB" id="A0A9P0LBU2"/>
<gene>
    <name evidence="1" type="ORF">ACAOBT_LOCUS20302</name>
</gene>
<dbReference type="Proteomes" id="UP001152888">
    <property type="component" value="Unassembled WGS sequence"/>
</dbReference>
<evidence type="ECO:0000313" key="1">
    <source>
        <dbReference type="EMBL" id="CAH1991492.1"/>
    </source>
</evidence>
<comment type="caution">
    <text evidence="1">The sequence shown here is derived from an EMBL/GenBank/DDBJ whole genome shotgun (WGS) entry which is preliminary data.</text>
</comment>
<sequence>MVYNFVRRIGKIAPQGHSGVRYGDDNAQFCGLS</sequence>
<name>A0A9P0LBU2_ACAOB</name>
<evidence type="ECO:0000313" key="2">
    <source>
        <dbReference type="Proteomes" id="UP001152888"/>
    </source>
</evidence>
<keyword evidence="2" id="KW-1185">Reference proteome</keyword>
<reference evidence="1" key="1">
    <citation type="submission" date="2022-03" db="EMBL/GenBank/DDBJ databases">
        <authorList>
            <person name="Sayadi A."/>
        </authorList>
    </citation>
    <scope>NUCLEOTIDE SEQUENCE</scope>
</reference>
<accession>A0A9P0LBU2</accession>
<organism evidence="1 2">
    <name type="scientific">Acanthoscelides obtectus</name>
    <name type="common">Bean weevil</name>
    <name type="synonym">Bruchus obtectus</name>
    <dbReference type="NCBI Taxonomy" id="200917"/>
    <lineage>
        <taxon>Eukaryota</taxon>
        <taxon>Metazoa</taxon>
        <taxon>Ecdysozoa</taxon>
        <taxon>Arthropoda</taxon>
        <taxon>Hexapoda</taxon>
        <taxon>Insecta</taxon>
        <taxon>Pterygota</taxon>
        <taxon>Neoptera</taxon>
        <taxon>Endopterygota</taxon>
        <taxon>Coleoptera</taxon>
        <taxon>Polyphaga</taxon>
        <taxon>Cucujiformia</taxon>
        <taxon>Chrysomeloidea</taxon>
        <taxon>Chrysomelidae</taxon>
        <taxon>Bruchinae</taxon>
        <taxon>Bruchini</taxon>
        <taxon>Acanthoscelides</taxon>
    </lineage>
</organism>
<dbReference type="EMBL" id="CAKOFQ010007115">
    <property type="protein sequence ID" value="CAH1991492.1"/>
    <property type="molecule type" value="Genomic_DNA"/>
</dbReference>
<protein>
    <submittedName>
        <fullName evidence="1">Uncharacterized protein</fullName>
    </submittedName>
</protein>
<proteinExistence type="predicted"/>